<name>A0ABS8XCC8_9BURK</name>
<reference evidence="2 3" key="1">
    <citation type="submission" date="2021-12" db="EMBL/GenBank/DDBJ databases">
        <title>Genome seq of p7.</title>
        <authorList>
            <person name="Seo T."/>
        </authorList>
    </citation>
    <scope>NUCLEOTIDE SEQUENCE [LARGE SCALE GENOMIC DNA]</scope>
    <source>
        <strain evidence="2 3">P7</strain>
    </source>
</reference>
<sequence length="137" mass="14830">MTDTRCGESGRWQGGGEENAMGDAMQEEGPEAPDWLVPGHRATPAEALRRIHGLCAAWPDLYAAMFVVLATHQELPREVLAAAIKQFRPDLDSYTREDVVGLLTAVWNGGKSGFDAVLRTRAGAPRRGAGGLSWVKE</sequence>
<dbReference type="RefSeq" id="WP_233391220.1">
    <property type="nucleotide sequence ID" value="NZ_JAJTWT010000003.1"/>
</dbReference>
<dbReference type="Proteomes" id="UP001201463">
    <property type="component" value="Unassembled WGS sequence"/>
</dbReference>
<comment type="caution">
    <text evidence="2">The sequence shown here is derived from an EMBL/GenBank/DDBJ whole genome shotgun (WGS) entry which is preliminary data.</text>
</comment>
<keyword evidence="3" id="KW-1185">Reference proteome</keyword>
<dbReference type="EMBL" id="JAJTWT010000003">
    <property type="protein sequence ID" value="MCE4537353.1"/>
    <property type="molecule type" value="Genomic_DNA"/>
</dbReference>
<evidence type="ECO:0000313" key="2">
    <source>
        <dbReference type="EMBL" id="MCE4537353.1"/>
    </source>
</evidence>
<organism evidence="2 3">
    <name type="scientific">Pelomonas caseinilytica</name>
    <dbReference type="NCBI Taxonomy" id="2906763"/>
    <lineage>
        <taxon>Bacteria</taxon>
        <taxon>Pseudomonadati</taxon>
        <taxon>Pseudomonadota</taxon>
        <taxon>Betaproteobacteria</taxon>
        <taxon>Burkholderiales</taxon>
        <taxon>Sphaerotilaceae</taxon>
        <taxon>Roseateles</taxon>
    </lineage>
</organism>
<accession>A0ABS8XCC8</accession>
<gene>
    <name evidence="2" type="ORF">LXT12_08835</name>
</gene>
<feature type="region of interest" description="Disordered" evidence="1">
    <location>
        <begin position="1"/>
        <end position="38"/>
    </location>
</feature>
<proteinExistence type="predicted"/>
<protein>
    <submittedName>
        <fullName evidence="2">Uncharacterized protein</fullName>
    </submittedName>
</protein>
<evidence type="ECO:0000313" key="3">
    <source>
        <dbReference type="Proteomes" id="UP001201463"/>
    </source>
</evidence>
<evidence type="ECO:0000256" key="1">
    <source>
        <dbReference type="SAM" id="MobiDB-lite"/>
    </source>
</evidence>